<feature type="compositionally biased region" description="Polar residues" evidence="1">
    <location>
        <begin position="102"/>
        <end position="111"/>
    </location>
</feature>
<feature type="compositionally biased region" description="Polar residues" evidence="1">
    <location>
        <begin position="50"/>
        <end position="65"/>
    </location>
</feature>
<comment type="caution">
    <text evidence="2">The sequence shown here is derived from an EMBL/GenBank/DDBJ whole genome shotgun (WGS) entry which is preliminary data.</text>
</comment>
<dbReference type="EMBL" id="JBHFFA010000004">
    <property type="protein sequence ID" value="KAL2631898.1"/>
    <property type="molecule type" value="Genomic_DNA"/>
</dbReference>
<feature type="compositionally biased region" description="Basic and acidic residues" evidence="1">
    <location>
        <begin position="1"/>
        <end position="12"/>
    </location>
</feature>
<keyword evidence="3" id="KW-1185">Reference proteome</keyword>
<organism evidence="2 3">
    <name type="scientific">Riccia fluitans</name>
    <dbReference type="NCBI Taxonomy" id="41844"/>
    <lineage>
        <taxon>Eukaryota</taxon>
        <taxon>Viridiplantae</taxon>
        <taxon>Streptophyta</taxon>
        <taxon>Embryophyta</taxon>
        <taxon>Marchantiophyta</taxon>
        <taxon>Marchantiopsida</taxon>
        <taxon>Marchantiidae</taxon>
        <taxon>Marchantiales</taxon>
        <taxon>Ricciaceae</taxon>
        <taxon>Riccia</taxon>
    </lineage>
</organism>
<name>A0ABD1YMS8_9MARC</name>
<evidence type="ECO:0000313" key="2">
    <source>
        <dbReference type="EMBL" id="KAL2631898.1"/>
    </source>
</evidence>
<protein>
    <submittedName>
        <fullName evidence="2">Uncharacterized protein</fullName>
    </submittedName>
</protein>
<gene>
    <name evidence="2" type="ORF">R1flu_016584</name>
</gene>
<dbReference type="Proteomes" id="UP001605036">
    <property type="component" value="Unassembled WGS sequence"/>
</dbReference>
<reference evidence="2 3" key="1">
    <citation type="submission" date="2024-09" db="EMBL/GenBank/DDBJ databases">
        <title>Chromosome-scale assembly of Riccia fluitans.</title>
        <authorList>
            <person name="Paukszto L."/>
            <person name="Sawicki J."/>
            <person name="Karawczyk K."/>
            <person name="Piernik-Szablinska J."/>
            <person name="Szczecinska M."/>
            <person name="Mazdziarz M."/>
        </authorList>
    </citation>
    <scope>NUCLEOTIDE SEQUENCE [LARGE SCALE GENOMIC DNA]</scope>
    <source>
        <strain evidence="2">Rf_01</strain>
        <tissue evidence="2">Aerial parts of the thallus</tissue>
    </source>
</reference>
<dbReference type="AlphaFoldDB" id="A0ABD1YMS8"/>
<feature type="region of interest" description="Disordered" evidence="1">
    <location>
        <begin position="136"/>
        <end position="163"/>
    </location>
</feature>
<feature type="compositionally biased region" description="Polar residues" evidence="1">
    <location>
        <begin position="145"/>
        <end position="156"/>
    </location>
</feature>
<evidence type="ECO:0000256" key="1">
    <source>
        <dbReference type="SAM" id="MobiDB-lite"/>
    </source>
</evidence>
<accession>A0ABD1YMS8</accession>
<evidence type="ECO:0000313" key="3">
    <source>
        <dbReference type="Proteomes" id="UP001605036"/>
    </source>
</evidence>
<sequence length="163" mass="17773">MRPKPLRTESPRSRSKSATRPTPLKIRSQARDDPLPTTTIGGQPLDRASGQATPVVSTSDPTTMMRSKAVADNRAVNTKGKEKEPWHVPLPPKGPYKRRSGESQPNRTLVCSQRSSRALLEVKSRVRGRLSFRLSQSPGVPALSRTPSRTYDSTTGRGMATAG</sequence>
<feature type="region of interest" description="Disordered" evidence="1">
    <location>
        <begin position="1"/>
        <end position="111"/>
    </location>
</feature>
<proteinExistence type="predicted"/>